<name>A0ACD4RAN7_9BACI</name>
<accession>A0ACD4RAN7</accession>
<protein>
    <submittedName>
        <fullName evidence="1">Fumarylacetoacetate hydrolase family protein</fullName>
    </submittedName>
</protein>
<evidence type="ECO:0000313" key="1">
    <source>
        <dbReference type="EMBL" id="WHZ57561.1"/>
    </source>
</evidence>
<evidence type="ECO:0000313" key="2">
    <source>
        <dbReference type="Proteomes" id="UP001226091"/>
    </source>
</evidence>
<sequence length="300" mass="33389">MKFLTFIKEGKETLGILTEEGVIDLEAALTEEPVKDIPTNIMDVISSDTDTLSSLSHFVNSLLESNNYSYMIKEHELHFGPCVTRPNKIVCVGLNYRRHADETNAPYPEVPILFNKFSNTLTGHKQPIAIPKVTDQLDYEVELGVVIGKTAKYVTKEKALSHVFGYCTANDLSARDLQLKTPQWLLGKSCDDFSPIGPYLVTADEISDPNNLRMKTYVNGELRQNSSTSDMIFHVDEIISYISQHMTLYPGDIILTGTPEGVVLGKSSDKQVYLKPGDVVSADIEHLGTLTNSFIEEQLV</sequence>
<organism evidence="1 2">
    <name type="scientific">Metabacillus hrfriensis</name>
    <dbReference type="NCBI Taxonomy" id="3048891"/>
    <lineage>
        <taxon>Bacteria</taxon>
        <taxon>Bacillati</taxon>
        <taxon>Bacillota</taxon>
        <taxon>Bacilli</taxon>
        <taxon>Bacillales</taxon>
        <taxon>Bacillaceae</taxon>
        <taxon>Metabacillus</taxon>
    </lineage>
</organism>
<proteinExistence type="predicted"/>
<keyword evidence="1" id="KW-0378">Hydrolase</keyword>
<reference evidence="2" key="1">
    <citation type="journal article" date="2025" name="Aquaculture">
        <title>Assessment of the bioflocculant production and safety properties of Metabacillus hrfriensis sp. nov. based on phenotypic and whole-genome sequencing analysis.</title>
        <authorList>
            <person name="Zhang R."/>
            <person name="Zhao Z."/>
            <person name="Luo L."/>
            <person name="Wang S."/>
            <person name="Guo K."/>
            <person name="Xu W."/>
        </authorList>
    </citation>
    <scope>NUCLEOTIDE SEQUENCE [LARGE SCALE GENOMIC DNA]</scope>
    <source>
        <strain evidence="2">CT-WN-B3</strain>
    </source>
</reference>
<dbReference type="Proteomes" id="UP001226091">
    <property type="component" value="Chromosome"/>
</dbReference>
<gene>
    <name evidence="1" type="ORF">QLQ22_23425</name>
</gene>
<dbReference type="EMBL" id="CP126116">
    <property type="protein sequence ID" value="WHZ57561.1"/>
    <property type="molecule type" value="Genomic_DNA"/>
</dbReference>
<keyword evidence="2" id="KW-1185">Reference proteome</keyword>